<organism evidence="1 2">
    <name type="scientific">Ambispora leptoticha</name>
    <dbReference type="NCBI Taxonomy" id="144679"/>
    <lineage>
        <taxon>Eukaryota</taxon>
        <taxon>Fungi</taxon>
        <taxon>Fungi incertae sedis</taxon>
        <taxon>Mucoromycota</taxon>
        <taxon>Glomeromycotina</taxon>
        <taxon>Glomeromycetes</taxon>
        <taxon>Archaeosporales</taxon>
        <taxon>Ambisporaceae</taxon>
        <taxon>Ambispora</taxon>
    </lineage>
</organism>
<reference evidence="1" key="1">
    <citation type="submission" date="2021-06" db="EMBL/GenBank/DDBJ databases">
        <authorList>
            <person name="Kallberg Y."/>
            <person name="Tangrot J."/>
            <person name="Rosling A."/>
        </authorList>
    </citation>
    <scope>NUCLEOTIDE SEQUENCE</scope>
    <source>
        <strain evidence="1">FL130A</strain>
    </source>
</reference>
<sequence length="56" mass="6433">MAEDKRVFHEHCQLTREARCTVVRMLKAGPKPSMIYEAVRDKTGTLTVTRKDISNI</sequence>
<keyword evidence="2" id="KW-1185">Reference proteome</keyword>
<dbReference type="AlphaFoldDB" id="A0A9N9J9W0"/>
<accession>A0A9N9J9W0</accession>
<dbReference type="OrthoDB" id="2430076at2759"/>
<proteinExistence type="predicted"/>
<dbReference type="EMBL" id="CAJVPS010053094">
    <property type="protein sequence ID" value="CAG8772079.1"/>
    <property type="molecule type" value="Genomic_DNA"/>
</dbReference>
<name>A0A9N9J9W0_9GLOM</name>
<dbReference type="Proteomes" id="UP000789508">
    <property type="component" value="Unassembled WGS sequence"/>
</dbReference>
<comment type="caution">
    <text evidence="1">The sequence shown here is derived from an EMBL/GenBank/DDBJ whole genome shotgun (WGS) entry which is preliminary data.</text>
</comment>
<gene>
    <name evidence="1" type="ORF">ALEPTO_LOCUS14195</name>
</gene>
<evidence type="ECO:0000313" key="1">
    <source>
        <dbReference type="EMBL" id="CAG8772079.1"/>
    </source>
</evidence>
<evidence type="ECO:0000313" key="2">
    <source>
        <dbReference type="Proteomes" id="UP000789508"/>
    </source>
</evidence>
<protein>
    <submittedName>
        <fullName evidence="1">13768_t:CDS:1</fullName>
    </submittedName>
</protein>
<feature type="non-terminal residue" evidence="1">
    <location>
        <position position="56"/>
    </location>
</feature>